<dbReference type="RefSeq" id="WP_143914002.1">
    <property type="nucleotide sequence ID" value="NZ_VLNT01000011.1"/>
</dbReference>
<keyword evidence="2" id="KW-1185">Reference proteome</keyword>
<organism evidence="1 2">
    <name type="scientific">Aeromicrobium piscarium</name>
    <dbReference type="NCBI Taxonomy" id="2590901"/>
    <lineage>
        <taxon>Bacteria</taxon>
        <taxon>Bacillati</taxon>
        <taxon>Actinomycetota</taxon>
        <taxon>Actinomycetes</taxon>
        <taxon>Propionibacteriales</taxon>
        <taxon>Nocardioidaceae</taxon>
        <taxon>Aeromicrobium</taxon>
    </lineage>
</organism>
<dbReference type="EMBL" id="VLNT01000011">
    <property type="protein sequence ID" value="TSD62057.1"/>
    <property type="molecule type" value="Genomic_DNA"/>
</dbReference>
<proteinExistence type="predicted"/>
<sequence length="169" mass="17417">MSSQPRRDHPSPLLTADRVREILIDSNGEAGAAGGAVGGAIGGSAVGGALGGAAGARGGSSGGRTGGRLGARMFTRVLGQTRTVPVPRSPEALEAVRRLLRQELPSAEDAAVIGLMGTGWLNMNTAVVQLVWLRDRVEVTAHALEGLVNQRSVPKALDAVERALRAVDR</sequence>
<evidence type="ECO:0000313" key="2">
    <source>
        <dbReference type="Proteomes" id="UP000316988"/>
    </source>
</evidence>
<reference evidence="1 2" key="1">
    <citation type="submission" date="2019-07" db="EMBL/GenBank/DDBJ databases">
        <authorList>
            <person name="Zhao L.H."/>
        </authorList>
    </citation>
    <scope>NUCLEOTIDE SEQUENCE [LARGE SCALE GENOMIC DNA]</scope>
    <source>
        <strain evidence="1 2">Co35</strain>
    </source>
</reference>
<dbReference type="Proteomes" id="UP000316988">
    <property type="component" value="Unassembled WGS sequence"/>
</dbReference>
<comment type="caution">
    <text evidence="1">The sequence shown here is derived from an EMBL/GenBank/DDBJ whole genome shotgun (WGS) entry which is preliminary data.</text>
</comment>
<gene>
    <name evidence="1" type="ORF">FNM00_13135</name>
</gene>
<accession>A0A554S6S4</accession>
<evidence type="ECO:0000313" key="1">
    <source>
        <dbReference type="EMBL" id="TSD62057.1"/>
    </source>
</evidence>
<name>A0A554S6S4_9ACTN</name>
<protein>
    <submittedName>
        <fullName evidence="1">Uncharacterized protein</fullName>
    </submittedName>
</protein>
<dbReference type="OrthoDB" id="5148286at2"/>
<dbReference type="AlphaFoldDB" id="A0A554S6S4"/>